<comment type="caution">
    <text evidence="3">The sequence shown here is derived from an EMBL/GenBank/DDBJ whole genome shotgun (WGS) entry which is preliminary data.</text>
</comment>
<evidence type="ECO:0000313" key="4">
    <source>
        <dbReference type="Proteomes" id="UP000293671"/>
    </source>
</evidence>
<evidence type="ECO:0000256" key="1">
    <source>
        <dbReference type="HAMAP-Rule" id="MF_01411"/>
    </source>
</evidence>
<dbReference type="InterPro" id="IPR007543">
    <property type="entry name" value="LptD_C"/>
</dbReference>
<dbReference type="GO" id="GO:1990351">
    <property type="term" value="C:transporter complex"/>
    <property type="evidence" value="ECO:0007669"/>
    <property type="project" value="TreeGrafter"/>
</dbReference>
<sequence length="753" mass="83992">MNSSASQPIVIEADRLWGIPDVEAAAEGKVEFRRGPLSLRADRIHYALPQDTARASGNVEVLTGGNSFRGPELSLQIQRFEGYFLEPSYFFARTQAGGTARRIDFLDENRSVATGATYTSCPPDDPAWMLSTDRVSMDFGTNEGVAEGAVLRFLGVPILAAPTLSFPLTDARKSGWLPPSINIDNKSGLELMVPWYWNIAPNRDLTLTPAVFTRRGVGLGSEFRYLEPGFEGRADFNYMPQDRLADRSRWTLNLEHKGLLRPGDWLGEIEYDWNLQRASDDEYWKDFSRILPSLTPRLLPGDLRVRRYFDTSWGLTEAYARVQSWQTLQDPEPESLISPPPYRREPQVGVRQFGNARGFDWRWELEANRFSNEDRDLQSGSRVHAIGSAGYTWLPTGTPGWAITPRASFNAASYDLEQPLADGSMSASRVIPTVSLDSRWVFERSTEAFGRAITQTLEPRLLYVSTPFRDQSRLPNFDSAPNDFNFTSIFAENVFSGVDRVSDVNQLTAGAITRYLDRDSGAEALRLGIAQRLLFSDQQITADGAPLTQRWSDVLFTVATNVVPHWWFDGTVQYSPQINSSIRSVIGARYSPGPLRTVNMTYRFTRDNSEQVELGWQWPLNAAARAYAAELGERDQTLAAGGQPLARRATAGNSSCKGAWYSVGRLNYSLRDSRLTDAIVGFEYDAGCWIARIVGEQLSTGRSEATTRLLLQLELVGLSRIGSNPLGVLRDNIAGYRLLRDDAVPANSALTLP</sequence>
<dbReference type="AlphaFoldDB" id="A0A4Q7VWI6"/>
<keyword evidence="1" id="KW-0472">Membrane</keyword>
<dbReference type="Pfam" id="PF04453">
    <property type="entry name" value="LptD"/>
    <property type="match status" value="1"/>
</dbReference>
<dbReference type="HAMAP" id="MF_01411">
    <property type="entry name" value="LPS_assembly_LptD"/>
    <property type="match status" value="1"/>
</dbReference>
<protein>
    <recommendedName>
        <fullName evidence="1">LPS-assembly protein LptD</fullName>
    </recommendedName>
</protein>
<gene>
    <name evidence="1" type="primary">lptD</name>
    <name evidence="3" type="ORF">EV670_1390</name>
</gene>
<dbReference type="InterPro" id="IPR050218">
    <property type="entry name" value="LptD"/>
</dbReference>
<dbReference type="GO" id="GO:0043165">
    <property type="term" value="P:Gram-negative-bacterium-type cell outer membrane assembly"/>
    <property type="evidence" value="ECO:0007669"/>
    <property type="project" value="UniProtKB-UniRule"/>
</dbReference>
<feature type="domain" description="LptD C-terminal" evidence="2">
    <location>
        <begin position="248"/>
        <end position="621"/>
    </location>
</feature>
<dbReference type="EMBL" id="SHKP01000005">
    <property type="protein sequence ID" value="RZU00679.1"/>
    <property type="molecule type" value="Genomic_DNA"/>
</dbReference>
<accession>A0A4Q7VWI6</accession>
<reference evidence="3 4" key="1">
    <citation type="submission" date="2019-02" db="EMBL/GenBank/DDBJ databases">
        <title>Genomic Encyclopedia of Type Strains, Phase IV (KMG-IV): sequencing the most valuable type-strain genomes for metagenomic binning, comparative biology and taxonomic classification.</title>
        <authorList>
            <person name="Goeker M."/>
        </authorList>
    </citation>
    <scope>NUCLEOTIDE SEQUENCE [LARGE SCALE GENOMIC DNA]</scope>
    <source>
        <strain evidence="3 4">DSM 19570</strain>
    </source>
</reference>
<keyword evidence="4" id="KW-1185">Reference proteome</keyword>
<organism evidence="3 4">
    <name type="scientific">Rivibacter subsaxonicus</name>
    <dbReference type="NCBI Taxonomy" id="457575"/>
    <lineage>
        <taxon>Bacteria</taxon>
        <taxon>Pseudomonadati</taxon>
        <taxon>Pseudomonadota</taxon>
        <taxon>Betaproteobacteria</taxon>
        <taxon>Burkholderiales</taxon>
        <taxon>Rivibacter</taxon>
    </lineage>
</organism>
<dbReference type="GO" id="GO:0009279">
    <property type="term" value="C:cell outer membrane"/>
    <property type="evidence" value="ECO:0007669"/>
    <property type="project" value="UniProtKB-SubCell"/>
</dbReference>
<dbReference type="GO" id="GO:0015920">
    <property type="term" value="P:lipopolysaccharide transport"/>
    <property type="evidence" value="ECO:0007669"/>
    <property type="project" value="InterPro"/>
</dbReference>
<name>A0A4Q7VWI6_9BURK</name>
<dbReference type="Proteomes" id="UP000293671">
    <property type="component" value="Unassembled WGS sequence"/>
</dbReference>
<proteinExistence type="inferred from homology"/>
<dbReference type="PANTHER" id="PTHR30189">
    <property type="entry name" value="LPS-ASSEMBLY PROTEIN"/>
    <property type="match status" value="1"/>
</dbReference>
<keyword evidence="1" id="KW-0732">Signal</keyword>
<evidence type="ECO:0000259" key="2">
    <source>
        <dbReference type="Pfam" id="PF04453"/>
    </source>
</evidence>
<evidence type="ECO:0000313" key="3">
    <source>
        <dbReference type="EMBL" id="RZU00679.1"/>
    </source>
</evidence>
<comment type="similarity">
    <text evidence="1">Belongs to the LptD family.</text>
</comment>
<dbReference type="InterPro" id="IPR020889">
    <property type="entry name" value="LipoPS_assembly_LptD"/>
</dbReference>
<comment type="function">
    <text evidence="1">Together with LptE, is involved in the assembly of lipopolysaccharide (LPS) at the surface of the outer membrane.</text>
</comment>
<comment type="subunit">
    <text evidence="1">Component of the lipopolysaccharide transport and assembly complex. Interacts with LptE and LptA.</text>
</comment>
<dbReference type="PANTHER" id="PTHR30189:SF1">
    <property type="entry name" value="LPS-ASSEMBLY PROTEIN LPTD"/>
    <property type="match status" value="1"/>
</dbReference>
<comment type="subcellular location">
    <subcellularLocation>
        <location evidence="1">Cell outer membrane</location>
    </subcellularLocation>
</comment>
<comment type="caution">
    <text evidence="1">Lacks conserved residue(s) required for the propagation of feature annotation.</text>
</comment>
<keyword evidence="1" id="KW-0998">Cell outer membrane</keyword>